<sequence>MANFEERVNLLRLSFENGKKPLPRVTLGAVNKDGIERHPTLFSDSKYCLLTLINPGSLHYAKAFGETSVESTDTDAVHWVASSTKLVTTVAVMQCVERGLLDLDADIANVLPEWKNPRILTGFDENDNPTFRPATKPITLQRMLTHSSGMAYFFMDPLMARYHELQGKPPVLQTLFQFQFLLFEPGERWMYSPGIDWAGKAVERVTSMKLGEYLQRHVFDVVSVKDATFHLDQREDLRARKAKAWVRTDQDPIAEDFGGGGLYTTVNEMLKICHGILTEKLLRPETVKEMFQPQLENVLGLDKPHDYTLASRNAIWNTVPDDMFVDFGIGGLVNTSRVPGRREAYSLTWSGKPNCYWWIDIKKGVAGVYLSQLLPTGDQSAIELLSEFERWVYSQLDDLEGLAKQSVDTFSR</sequence>
<evidence type="ECO:0000259" key="3">
    <source>
        <dbReference type="Pfam" id="PF00144"/>
    </source>
</evidence>
<evidence type="ECO:0000256" key="2">
    <source>
        <dbReference type="ARBA" id="ARBA00022801"/>
    </source>
</evidence>
<reference evidence="4" key="1">
    <citation type="submission" date="2019-04" db="EMBL/GenBank/DDBJ databases">
        <title>Friends and foes A comparative genomics study of 23 Aspergillus species from section Flavi.</title>
        <authorList>
            <consortium name="DOE Joint Genome Institute"/>
            <person name="Kjaerbolling I."/>
            <person name="Vesth T."/>
            <person name="Frisvad J.C."/>
            <person name="Nybo J.L."/>
            <person name="Theobald S."/>
            <person name="Kildgaard S."/>
            <person name="Isbrandt T."/>
            <person name="Kuo A."/>
            <person name="Sato A."/>
            <person name="Lyhne E.K."/>
            <person name="Kogle M.E."/>
            <person name="Wiebenga A."/>
            <person name="Kun R.S."/>
            <person name="Lubbers R.J."/>
            <person name="Makela M.R."/>
            <person name="Barry K."/>
            <person name="Chovatia M."/>
            <person name="Clum A."/>
            <person name="Daum C."/>
            <person name="Haridas S."/>
            <person name="He G."/>
            <person name="LaButti K."/>
            <person name="Lipzen A."/>
            <person name="Mondo S."/>
            <person name="Riley R."/>
            <person name="Salamov A."/>
            <person name="Simmons B.A."/>
            <person name="Magnuson J.K."/>
            <person name="Henrissat B."/>
            <person name="Mortensen U.H."/>
            <person name="Larsen T.O."/>
            <person name="Devries R.P."/>
            <person name="Grigoriev I.V."/>
            <person name="Machida M."/>
            <person name="Baker S.E."/>
            <person name="Andersen M.R."/>
        </authorList>
    </citation>
    <scope>NUCLEOTIDE SEQUENCE [LARGE SCALE GENOMIC DNA]</scope>
    <source>
        <strain evidence="4">CBS 121.62</strain>
    </source>
</reference>
<dbReference type="PANTHER" id="PTHR43283:SF17">
    <property type="entry name" value="(LOVD), PUTATIVE (AFU_ORTHOLOGUE AFUA_5G00920)-RELATED"/>
    <property type="match status" value="1"/>
</dbReference>
<dbReference type="InterPro" id="IPR050789">
    <property type="entry name" value="Diverse_Enzym_Activities"/>
</dbReference>
<dbReference type="Gene3D" id="3.40.710.10">
    <property type="entry name" value="DD-peptidase/beta-lactamase superfamily"/>
    <property type="match status" value="1"/>
</dbReference>
<dbReference type="Proteomes" id="UP000325434">
    <property type="component" value="Unassembled WGS sequence"/>
</dbReference>
<evidence type="ECO:0000256" key="1">
    <source>
        <dbReference type="ARBA" id="ARBA00009009"/>
    </source>
</evidence>
<name>A0A5N6H800_ASPFL</name>
<dbReference type="InterPro" id="IPR001466">
    <property type="entry name" value="Beta-lactam-related"/>
</dbReference>
<dbReference type="GO" id="GO:0016787">
    <property type="term" value="F:hydrolase activity"/>
    <property type="evidence" value="ECO:0007669"/>
    <property type="project" value="UniProtKB-KW"/>
</dbReference>
<protein>
    <submittedName>
        <fullName evidence="4">Beta-lactamase/transpeptidase-like protein</fullName>
    </submittedName>
</protein>
<dbReference type="SUPFAM" id="SSF56601">
    <property type="entry name" value="beta-lactamase/transpeptidase-like"/>
    <property type="match status" value="1"/>
</dbReference>
<organism evidence="4">
    <name type="scientific">Aspergillus flavus</name>
    <dbReference type="NCBI Taxonomy" id="5059"/>
    <lineage>
        <taxon>Eukaryota</taxon>
        <taxon>Fungi</taxon>
        <taxon>Dikarya</taxon>
        <taxon>Ascomycota</taxon>
        <taxon>Pezizomycotina</taxon>
        <taxon>Eurotiomycetes</taxon>
        <taxon>Eurotiomycetidae</taxon>
        <taxon>Eurotiales</taxon>
        <taxon>Aspergillaceae</taxon>
        <taxon>Aspergillus</taxon>
        <taxon>Aspergillus subgen. Circumdati</taxon>
    </lineage>
</organism>
<feature type="domain" description="Beta-lactamase-related" evidence="3">
    <location>
        <begin position="52"/>
        <end position="376"/>
    </location>
</feature>
<dbReference type="AlphaFoldDB" id="A0A5N6H800"/>
<dbReference type="VEuPathDB" id="FungiDB:AFLA_005402"/>
<evidence type="ECO:0000313" key="4">
    <source>
        <dbReference type="EMBL" id="KAB8250672.1"/>
    </source>
</evidence>
<dbReference type="PANTHER" id="PTHR43283">
    <property type="entry name" value="BETA-LACTAMASE-RELATED"/>
    <property type="match status" value="1"/>
</dbReference>
<proteinExistence type="inferred from homology"/>
<keyword evidence="2" id="KW-0378">Hydrolase</keyword>
<accession>A0A5N6H800</accession>
<dbReference type="VEuPathDB" id="FungiDB:F9C07_6953"/>
<comment type="similarity">
    <text evidence="1">Belongs to the class-A beta-lactamase family.</text>
</comment>
<dbReference type="InterPro" id="IPR012338">
    <property type="entry name" value="Beta-lactam/transpept-like"/>
</dbReference>
<gene>
    <name evidence="4" type="ORF">BDV35DRAFT_400539</name>
</gene>
<dbReference type="Pfam" id="PF00144">
    <property type="entry name" value="Beta-lactamase"/>
    <property type="match status" value="1"/>
</dbReference>
<dbReference type="EMBL" id="ML734563">
    <property type="protein sequence ID" value="KAB8250672.1"/>
    <property type="molecule type" value="Genomic_DNA"/>
</dbReference>